<comment type="caution">
    <text evidence="3">The sequence shown here is derived from an EMBL/GenBank/DDBJ whole genome shotgun (WGS) entry which is preliminary data.</text>
</comment>
<dbReference type="SMART" id="SM00698">
    <property type="entry name" value="MORN"/>
    <property type="match status" value="4"/>
</dbReference>
<evidence type="ECO:0000313" key="4">
    <source>
        <dbReference type="Proteomes" id="UP000294850"/>
    </source>
</evidence>
<proteinExistence type="predicted"/>
<organism evidence="3 4">
    <name type="scientific">Dyadobacter psychrotolerans</name>
    <dbReference type="NCBI Taxonomy" id="2541721"/>
    <lineage>
        <taxon>Bacteria</taxon>
        <taxon>Pseudomonadati</taxon>
        <taxon>Bacteroidota</taxon>
        <taxon>Cytophagia</taxon>
        <taxon>Cytophagales</taxon>
        <taxon>Spirosomataceae</taxon>
        <taxon>Dyadobacter</taxon>
    </lineage>
</organism>
<evidence type="ECO:0000256" key="2">
    <source>
        <dbReference type="SAM" id="SignalP"/>
    </source>
</evidence>
<dbReference type="AlphaFoldDB" id="A0A4V2Z2C6"/>
<keyword evidence="4" id="KW-1185">Reference proteome</keyword>
<dbReference type="SUPFAM" id="SSF82185">
    <property type="entry name" value="Histone H3 K4-specific methyltransferase SET7/9 N-terminal domain"/>
    <property type="match status" value="3"/>
</dbReference>
<dbReference type="PANTHER" id="PTHR23084:SF263">
    <property type="entry name" value="MORN REPEAT-CONTAINING PROTEIN 1"/>
    <property type="match status" value="1"/>
</dbReference>
<dbReference type="PANTHER" id="PTHR23084">
    <property type="entry name" value="PHOSPHATIDYLINOSITOL-4-PHOSPHATE 5-KINASE RELATED"/>
    <property type="match status" value="1"/>
</dbReference>
<dbReference type="OrthoDB" id="1173761at2"/>
<dbReference type="RefSeq" id="WP_131962941.1">
    <property type="nucleotide sequence ID" value="NZ_SMFL01000027.1"/>
</dbReference>
<dbReference type="EMBL" id="SMFL01000027">
    <property type="protein sequence ID" value="TDE08298.1"/>
    <property type="molecule type" value="Genomic_DNA"/>
</dbReference>
<reference evidence="3 4" key="1">
    <citation type="submission" date="2019-03" db="EMBL/GenBank/DDBJ databases">
        <title>Dyadobacter AR-3-6 sp. nov., isolated from arctic soil.</title>
        <authorList>
            <person name="Chaudhary D.K."/>
        </authorList>
    </citation>
    <scope>NUCLEOTIDE SEQUENCE [LARGE SCALE GENOMIC DNA]</scope>
    <source>
        <strain evidence="3 4">AR-3-6</strain>
    </source>
</reference>
<keyword evidence="1" id="KW-0677">Repeat</keyword>
<keyword evidence="2" id="KW-0732">Signal</keyword>
<accession>A0A4V2Z2C6</accession>
<gene>
    <name evidence="3" type="ORF">E0F88_32885</name>
</gene>
<protein>
    <recommendedName>
        <fullName evidence="5">MORN repeat protein</fullName>
    </recommendedName>
</protein>
<dbReference type="InterPro" id="IPR003409">
    <property type="entry name" value="MORN"/>
</dbReference>
<evidence type="ECO:0000313" key="3">
    <source>
        <dbReference type="EMBL" id="TDE08298.1"/>
    </source>
</evidence>
<name>A0A4V2Z2C6_9BACT</name>
<dbReference type="Pfam" id="PF02493">
    <property type="entry name" value="MORN"/>
    <property type="match status" value="5"/>
</dbReference>
<dbReference type="Gene3D" id="2.20.110.10">
    <property type="entry name" value="Histone H3 K4-specific methyltransferase SET7/9 N-terminal domain"/>
    <property type="match status" value="4"/>
</dbReference>
<evidence type="ECO:0000256" key="1">
    <source>
        <dbReference type="ARBA" id="ARBA00022737"/>
    </source>
</evidence>
<sequence>MRKIIVAVLFYLIVSTAYAQLDADYVRIRSEAELCLETRDYACAKTKYNLALKIKTNDTYCRQRLAYIDEREIQLKKNKEERLRLAKSNATDGRSAPAKPSYGMLKGLIDSNNEKFDYSGYVLKKLPYGKGRADYNAYNKVAGWEEATWVNGKKNGPAKGHYPNGNHYACTFKDEKLEGAFFFSVKDGTSYETFYKADKFSGIQKIFYPDKTRIEVKSENGEMEGWATLYFVGGNKLVGYYKDTDFQGEVTSYSSDKMLDIRKVGTWSNGTFNGPLKAYFSNGNRFEGNVKNNKEDGRGVTYLSDGSTIEEFYENGTPKGDATWIFLNGGKYIGELKNGGMNGFGKFFFADGWYYEGQWVNGIMHGLGRVTAPYTDFVKNCIGCITYEGEWKNGLKNGYGKCYNVDGKLLYDGKFENDRPTGKYPSKKK</sequence>
<feature type="signal peptide" evidence="2">
    <location>
        <begin position="1"/>
        <end position="19"/>
    </location>
</feature>
<feature type="chain" id="PRO_5020722019" description="MORN repeat protein" evidence="2">
    <location>
        <begin position="20"/>
        <end position="429"/>
    </location>
</feature>
<dbReference type="Proteomes" id="UP000294850">
    <property type="component" value="Unassembled WGS sequence"/>
</dbReference>
<evidence type="ECO:0008006" key="5">
    <source>
        <dbReference type="Google" id="ProtNLM"/>
    </source>
</evidence>